<dbReference type="InterPro" id="IPR003172">
    <property type="entry name" value="ML_dom"/>
</dbReference>
<dbReference type="SUPFAM" id="SSF63707">
    <property type="entry name" value="Ganglioside M2 (gm2) activator"/>
    <property type="match status" value="1"/>
</dbReference>
<dbReference type="InterPro" id="IPR028996">
    <property type="entry name" value="GM2-AP"/>
</dbReference>
<dbReference type="GO" id="GO:0009898">
    <property type="term" value="C:cytoplasmic side of plasma membrane"/>
    <property type="evidence" value="ECO:0007669"/>
    <property type="project" value="TreeGrafter"/>
</dbReference>
<comment type="caution">
    <text evidence="4">The sequence shown here is derived from an EMBL/GenBank/DDBJ whole genome shotgun (WGS) entry which is preliminary data.</text>
</comment>
<organism evidence="4 5">
    <name type="scientific">Elysia marginata</name>
    <dbReference type="NCBI Taxonomy" id="1093978"/>
    <lineage>
        <taxon>Eukaryota</taxon>
        <taxon>Metazoa</taxon>
        <taxon>Spiralia</taxon>
        <taxon>Lophotrochozoa</taxon>
        <taxon>Mollusca</taxon>
        <taxon>Gastropoda</taxon>
        <taxon>Heterobranchia</taxon>
        <taxon>Euthyneura</taxon>
        <taxon>Panpulmonata</taxon>
        <taxon>Sacoglossa</taxon>
        <taxon>Placobranchoidea</taxon>
        <taxon>Plakobranchidae</taxon>
        <taxon>Elysia</taxon>
    </lineage>
</organism>
<dbReference type="PANTHER" id="PTHR17357:SF0">
    <property type="entry name" value="GANGLIOSIDE GM2 ACTIVATOR"/>
    <property type="match status" value="1"/>
</dbReference>
<evidence type="ECO:0000256" key="1">
    <source>
        <dbReference type="ARBA" id="ARBA00022729"/>
    </source>
</evidence>
<sequence>MLYAIVFLLLGPVSVHADFSSCRLSGSNQMSATYTLSTDEIPVPGQFSASLEVQLDTAIDENVRAEVEISRQVLFWSVSVPCVGTGQGFGSCSYDDVCALLEGVTKTCNGQPCRCPISPGTYTFSNLQFSTNNLHPVIRRVARNTIFYVQIKFFNKTSGALLSCLNTQLHTTGQ</sequence>
<evidence type="ECO:0000313" key="4">
    <source>
        <dbReference type="EMBL" id="GFR63365.1"/>
    </source>
</evidence>
<dbReference type="Gene3D" id="2.70.220.10">
    <property type="entry name" value="Ganglioside GM2 activator"/>
    <property type="match status" value="1"/>
</dbReference>
<evidence type="ECO:0000259" key="3">
    <source>
        <dbReference type="Pfam" id="PF02221"/>
    </source>
</evidence>
<dbReference type="Proteomes" id="UP000762676">
    <property type="component" value="Unassembled WGS sequence"/>
</dbReference>
<evidence type="ECO:0000256" key="2">
    <source>
        <dbReference type="SAM" id="SignalP"/>
    </source>
</evidence>
<feature type="signal peptide" evidence="2">
    <location>
        <begin position="1"/>
        <end position="17"/>
    </location>
</feature>
<keyword evidence="1 2" id="KW-0732">Signal</keyword>
<name>A0AAV4ESJ2_9GAST</name>
<dbReference type="GO" id="GO:0008047">
    <property type="term" value="F:enzyme activator activity"/>
    <property type="evidence" value="ECO:0007669"/>
    <property type="project" value="InterPro"/>
</dbReference>
<dbReference type="GO" id="GO:0005319">
    <property type="term" value="F:lipid transporter activity"/>
    <property type="evidence" value="ECO:0007669"/>
    <property type="project" value="TreeGrafter"/>
</dbReference>
<protein>
    <submittedName>
        <fullName evidence="4">Ganglioside GM2 activator-like</fullName>
    </submittedName>
</protein>
<keyword evidence="5" id="KW-1185">Reference proteome</keyword>
<reference evidence="4 5" key="1">
    <citation type="journal article" date="2021" name="Elife">
        <title>Chloroplast acquisition without the gene transfer in kleptoplastic sea slugs, Plakobranchus ocellatus.</title>
        <authorList>
            <person name="Maeda T."/>
            <person name="Takahashi S."/>
            <person name="Yoshida T."/>
            <person name="Shimamura S."/>
            <person name="Takaki Y."/>
            <person name="Nagai Y."/>
            <person name="Toyoda A."/>
            <person name="Suzuki Y."/>
            <person name="Arimoto A."/>
            <person name="Ishii H."/>
            <person name="Satoh N."/>
            <person name="Nishiyama T."/>
            <person name="Hasebe M."/>
            <person name="Maruyama T."/>
            <person name="Minagawa J."/>
            <person name="Obokata J."/>
            <person name="Shigenobu S."/>
        </authorList>
    </citation>
    <scope>NUCLEOTIDE SEQUENCE [LARGE SCALE GENOMIC DNA]</scope>
</reference>
<dbReference type="GO" id="GO:0006689">
    <property type="term" value="P:ganglioside catabolic process"/>
    <property type="evidence" value="ECO:0007669"/>
    <property type="project" value="InterPro"/>
</dbReference>
<gene>
    <name evidence="4" type="ORF">ElyMa_005483200</name>
</gene>
<feature type="domain" description="MD-2-related lipid-recognition" evidence="3">
    <location>
        <begin position="18"/>
        <end position="167"/>
    </location>
</feature>
<accession>A0AAV4ESJ2</accession>
<dbReference type="Pfam" id="PF02221">
    <property type="entry name" value="E1_DerP2_DerF2"/>
    <property type="match status" value="1"/>
</dbReference>
<dbReference type="InterPro" id="IPR036846">
    <property type="entry name" value="GM2-AP_sf"/>
</dbReference>
<dbReference type="EMBL" id="BMAT01010914">
    <property type="protein sequence ID" value="GFR63365.1"/>
    <property type="molecule type" value="Genomic_DNA"/>
</dbReference>
<evidence type="ECO:0000313" key="5">
    <source>
        <dbReference type="Proteomes" id="UP000762676"/>
    </source>
</evidence>
<feature type="chain" id="PRO_5043752666" evidence="2">
    <location>
        <begin position="18"/>
        <end position="174"/>
    </location>
</feature>
<dbReference type="PANTHER" id="PTHR17357">
    <property type="entry name" value="GM2 GANGLIOSIDE ACTIVATOR PROTEIN"/>
    <property type="match status" value="1"/>
</dbReference>
<proteinExistence type="predicted"/>
<dbReference type="AlphaFoldDB" id="A0AAV4ESJ2"/>